<evidence type="ECO:0000256" key="1">
    <source>
        <dbReference type="SAM" id="MobiDB-lite"/>
    </source>
</evidence>
<accession>A0A397YPP5</accession>
<feature type="compositionally biased region" description="Basic and acidic residues" evidence="1">
    <location>
        <begin position="43"/>
        <end position="62"/>
    </location>
</feature>
<gene>
    <name evidence="2" type="ORF">BRARA_G00206</name>
</gene>
<protein>
    <submittedName>
        <fullName evidence="2">Uncharacterized protein</fullName>
    </submittedName>
</protein>
<evidence type="ECO:0000313" key="3">
    <source>
        <dbReference type="Proteomes" id="UP000264353"/>
    </source>
</evidence>
<feature type="compositionally biased region" description="Basic and acidic residues" evidence="1">
    <location>
        <begin position="12"/>
        <end position="32"/>
    </location>
</feature>
<feature type="compositionally biased region" description="Polar residues" evidence="1">
    <location>
        <begin position="1"/>
        <end position="11"/>
    </location>
</feature>
<reference evidence="2 3" key="1">
    <citation type="submission" date="2018-06" db="EMBL/GenBank/DDBJ databases">
        <title>WGS assembly of Brassica rapa FPsc.</title>
        <authorList>
            <person name="Bowman J."/>
            <person name="Kohchi T."/>
            <person name="Yamato K."/>
            <person name="Jenkins J."/>
            <person name="Shu S."/>
            <person name="Ishizaki K."/>
            <person name="Yamaoka S."/>
            <person name="Nishihama R."/>
            <person name="Nakamura Y."/>
            <person name="Berger F."/>
            <person name="Adam C."/>
            <person name="Aki S."/>
            <person name="Althoff F."/>
            <person name="Araki T."/>
            <person name="Arteaga-Vazquez M."/>
            <person name="Balasubrmanian S."/>
            <person name="Bauer D."/>
            <person name="Boehm C."/>
            <person name="Briginshaw L."/>
            <person name="Caballero-Perez J."/>
            <person name="Catarino B."/>
            <person name="Chen F."/>
            <person name="Chiyoda S."/>
            <person name="Chovatia M."/>
            <person name="Davies K."/>
            <person name="Delmans M."/>
            <person name="Demura T."/>
            <person name="Dierschke T."/>
            <person name="Dolan L."/>
            <person name="Dorantes-Acosta A."/>
            <person name="Eklund D."/>
            <person name="Florent S."/>
            <person name="Flores-Sandoval E."/>
            <person name="Fujiyama A."/>
            <person name="Fukuzawa H."/>
            <person name="Galik B."/>
            <person name="Grimanelli D."/>
            <person name="Grimwood J."/>
            <person name="Grossniklaus U."/>
            <person name="Hamada T."/>
            <person name="Haseloff J."/>
            <person name="Hetherington A."/>
            <person name="Higo A."/>
            <person name="Hirakawa Y."/>
            <person name="Hundley H."/>
            <person name="Ikeda Y."/>
            <person name="Inoue K."/>
            <person name="Inoue S."/>
            <person name="Ishida S."/>
            <person name="Jia Q."/>
            <person name="Kakita M."/>
            <person name="Kanazawa T."/>
            <person name="Kawai Y."/>
            <person name="Kawashima T."/>
            <person name="Kennedy M."/>
            <person name="Kinose K."/>
            <person name="Kinoshita T."/>
            <person name="Kohara Y."/>
            <person name="Koide E."/>
            <person name="Komatsu K."/>
            <person name="Kopischke S."/>
            <person name="Kubo M."/>
            <person name="Kyozuka J."/>
            <person name="Lagercrantz U."/>
            <person name="Lin S."/>
            <person name="Lindquist E."/>
            <person name="Lipzen A."/>
            <person name="Lu C."/>
            <person name="Luna E."/>
            <person name="Martienssen R."/>
            <person name="Minamino N."/>
            <person name="Mizutani M."/>
            <person name="Mizutani M."/>
            <person name="Mochizuki N."/>
            <person name="Monte I."/>
            <person name="Mosher R."/>
            <person name="Nagasaki H."/>
            <person name="Nakagami H."/>
            <person name="Naramoto S."/>
            <person name="Nishitani K."/>
            <person name="Ohtani M."/>
            <person name="Okamoto T."/>
            <person name="Okumura M."/>
            <person name="Phillips J."/>
            <person name="Pollak B."/>
            <person name="Reinders A."/>
            <person name="Roevekamp M."/>
            <person name="Sano R."/>
            <person name="Sawa S."/>
            <person name="Schmid M."/>
            <person name="Shirakawa M."/>
            <person name="Solano R."/>
            <person name="Spunde A."/>
            <person name="Suetsugu N."/>
            <person name="Sugano S."/>
            <person name="Sugiyama A."/>
            <person name="Sun R."/>
            <person name="Suzuki Y."/>
            <person name="Takenaka M."/>
            <person name="Takezawa D."/>
            <person name="Tomogane H."/>
            <person name="Tsuzuki M."/>
            <person name="Ueda T."/>
            <person name="Umeda M."/>
            <person name="Ward J."/>
            <person name="Watanabe Y."/>
            <person name="Yazaki K."/>
            <person name="Yokoyama R."/>
            <person name="Yoshitake Y."/>
            <person name="Yotsui I."/>
            <person name="Zachgo S."/>
            <person name="Schmutz J."/>
        </authorList>
    </citation>
    <scope>NUCLEOTIDE SEQUENCE [LARGE SCALE GENOMIC DNA]</scope>
    <source>
        <strain evidence="3">cv. B-3</strain>
    </source>
</reference>
<dbReference type="EMBL" id="CM010634">
    <property type="protein sequence ID" value="RID52766.1"/>
    <property type="molecule type" value="Genomic_DNA"/>
</dbReference>
<dbReference type="AlphaFoldDB" id="A0A397YPP5"/>
<dbReference type="Proteomes" id="UP000264353">
    <property type="component" value="Chromosome A7"/>
</dbReference>
<sequence length="81" mass="9291">MLIPCQHTTSSPHRDPKTPSRENQSRDSDCRTHPNQLCFRAYHISEIEKGRRGAEGREREAKSSSSRMPAAQSKESLRERV</sequence>
<proteinExistence type="predicted"/>
<feature type="region of interest" description="Disordered" evidence="1">
    <location>
        <begin position="1"/>
        <end position="81"/>
    </location>
</feature>
<name>A0A397YPP5_BRACM</name>
<evidence type="ECO:0000313" key="2">
    <source>
        <dbReference type="EMBL" id="RID52766.1"/>
    </source>
</evidence>
<organism evidence="2 3">
    <name type="scientific">Brassica campestris</name>
    <name type="common">Field mustard</name>
    <dbReference type="NCBI Taxonomy" id="3711"/>
    <lineage>
        <taxon>Eukaryota</taxon>
        <taxon>Viridiplantae</taxon>
        <taxon>Streptophyta</taxon>
        <taxon>Embryophyta</taxon>
        <taxon>Tracheophyta</taxon>
        <taxon>Spermatophyta</taxon>
        <taxon>Magnoliopsida</taxon>
        <taxon>eudicotyledons</taxon>
        <taxon>Gunneridae</taxon>
        <taxon>Pentapetalae</taxon>
        <taxon>rosids</taxon>
        <taxon>malvids</taxon>
        <taxon>Brassicales</taxon>
        <taxon>Brassicaceae</taxon>
        <taxon>Brassiceae</taxon>
        <taxon>Brassica</taxon>
    </lineage>
</organism>